<feature type="region of interest" description="Disordered" evidence="1">
    <location>
        <begin position="40"/>
        <end position="67"/>
    </location>
</feature>
<keyword evidence="3" id="KW-1185">Reference proteome</keyword>
<name>A0A090DBW0_MESPL</name>
<evidence type="ECO:0000313" key="2">
    <source>
        <dbReference type="EMBL" id="CDX12907.1"/>
    </source>
</evidence>
<proteinExistence type="predicted"/>
<reference evidence="3" key="1">
    <citation type="submission" date="2014-08" db="EMBL/GenBank/DDBJ databases">
        <authorList>
            <person name="Moulin L."/>
        </authorList>
    </citation>
    <scope>NUCLEOTIDE SEQUENCE [LARGE SCALE GENOMIC DNA]</scope>
</reference>
<protein>
    <submittedName>
        <fullName evidence="2">Uncharacterized protein</fullName>
    </submittedName>
</protein>
<gene>
    <name evidence="2" type="ORF">MPL3356_130051</name>
</gene>
<dbReference type="EMBL" id="CCMZ01000005">
    <property type="protein sequence ID" value="CDX12907.1"/>
    <property type="molecule type" value="Genomic_DNA"/>
</dbReference>
<evidence type="ECO:0000313" key="3">
    <source>
        <dbReference type="Proteomes" id="UP000045285"/>
    </source>
</evidence>
<organism evidence="2 3">
    <name type="scientific">Mesorhizobium plurifarium</name>
    <dbReference type="NCBI Taxonomy" id="69974"/>
    <lineage>
        <taxon>Bacteria</taxon>
        <taxon>Pseudomonadati</taxon>
        <taxon>Pseudomonadota</taxon>
        <taxon>Alphaproteobacteria</taxon>
        <taxon>Hyphomicrobiales</taxon>
        <taxon>Phyllobacteriaceae</taxon>
        <taxon>Mesorhizobium</taxon>
    </lineage>
</organism>
<evidence type="ECO:0000256" key="1">
    <source>
        <dbReference type="SAM" id="MobiDB-lite"/>
    </source>
</evidence>
<sequence>MRRPASFFRLARLAALAEFGCQSRRAQDVEYTCAKAQQQADDQTPRRCSRQAVDDPAQADTDHHSGDELAGQFQRLTVTGRSFRFVFPLEPVRASRRKRCFEIAPAALKFVVADGGFWLPAAAGFSGSVWPGFVGHRNPPARADDCRPSASKVAGNIVRGSAPVKPRAELRSDVFFAVKSISYQGATSCPSRPREDSARIRAARRVRRGTQAAGRRTGGGVV</sequence>
<dbReference type="Proteomes" id="UP000045285">
    <property type="component" value="Unassembled WGS sequence"/>
</dbReference>
<accession>A0A090DBW0</accession>
<dbReference type="AlphaFoldDB" id="A0A090DBW0"/>